<feature type="domain" description="C2" evidence="4">
    <location>
        <begin position="1"/>
        <end position="51"/>
    </location>
</feature>
<evidence type="ECO:0000256" key="1">
    <source>
        <dbReference type="ARBA" id="ARBA00022723"/>
    </source>
</evidence>
<name>A0A5J4WUR2_9EUKA</name>
<dbReference type="PROSITE" id="PS50004">
    <property type="entry name" value="C2"/>
    <property type="match status" value="2"/>
</dbReference>
<dbReference type="CDD" id="cd00030">
    <property type="entry name" value="C2"/>
    <property type="match status" value="2"/>
</dbReference>
<feature type="region of interest" description="Disordered" evidence="3">
    <location>
        <begin position="311"/>
        <end position="462"/>
    </location>
</feature>
<dbReference type="PRINTS" id="PR00360">
    <property type="entry name" value="C2DOMAIN"/>
</dbReference>
<feature type="compositionally biased region" description="Basic and acidic residues" evidence="3">
    <location>
        <begin position="368"/>
        <end position="399"/>
    </location>
</feature>
<dbReference type="GO" id="GO:0016020">
    <property type="term" value="C:membrane"/>
    <property type="evidence" value="ECO:0007669"/>
    <property type="project" value="TreeGrafter"/>
</dbReference>
<evidence type="ECO:0000256" key="3">
    <source>
        <dbReference type="SAM" id="MobiDB-lite"/>
    </source>
</evidence>
<reference evidence="5 6" key="1">
    <citation type="submission" date="2019-03" db="EMBL/GenBank/DDBJ databases">
        <title>Single cell metagenomics reveals metabolic interactions within the superorganism composed of flagellate Streblomastix strix and complex community of Bacteroidetes bacteria on its surface.</title>
        <authorList>
            <person name="Treitli S.C."/>
            <person name="Kolisko M."/>
            <person name="Husnik F."/>
            <person name="Keeling P."/>
            <person name="Hampl V."/>
        </authorList>
    </citation>
    <scope>NUCLEOTIDE SEQUENCE [LARGE SCALE GENOMIC DNA]</scope>
    <source>
        <strain evidence="5">ST1C</strain>
    </source>
</reference>
<keyword evidence="1" id="KW-0479">Metal-binding</keyword>
<proteinExistence type="predicted"/>
<evidence type="ECO:0000256" key="2">
    <source>
        <dbReference type="ARBA" id="ARBA00022837"/>
    </source>
</evidence>
<dbReference type="OrthoDB" id="7976202at2759"/>
<gene>
    <name evidence="5" type="ORF">EZS28_005840</name>
</gene>
<protein>
    <recommendedName>
        <fullName evidence="4">C2 domain-containing protein</fullName>
    </recommendedName>
</protein>
<feature type="domain" description="C2" evidence="4">
    <location>
        <begin position="146"/>
        <end position="266"/>
    </location>
</feature>
<sequence length="493" mass="57919">FDFDFDPATTDQRKLLLELWDHDTLSDDDQIGWVEIPLKDYLGEKKQGQVDFIGVDKHFNENVGTLDYELGVRNKEDAEKEKTEQANLIKQKQADVINQKKQLADQKQLEQQKEKEKKQQEEQQKKDEIEKAKQAKKKQLEDMQLKQQQAAVPEVVDDIGTDVKNVYVKIIGVQNVAAMDSNGKSDPYVKVLFDGKQIGRTKKVADTLNAEYNEEFDFDVDPNATKARQVKLELWDHDSLSDDDQIGYYDLRLKDYLGKKKSEQLNFIGVGKNEGKEVGLLDYELGVRSKEEADKEKADQVNQAKQREIDAANLKKSQADQKKLEIQQEKERKEEEARLAKEKKEEEVRQAKQKEIDAANLKKQQLQQEKEKKEEEARLAKEKKEQEEQQKKDEIEKAKQAKKRNQDKKKENVNFWNKKKKNQDKKKEECVYQKPKKEELQKKSSNVKEKEKEQELKKKENFKGKFRSKKINYKETGFWKNYKSKNQLKSNLD</sequence>
<dbReference type="InterPro" id="IPR000008">
    <property type="entry name" value="C2_dom"/>
</dbReference>
<dbReference type="SMART" id="SM00239">
    <property type="entry name" value="C2"/>
    <property type="match status" value="1"/>
</dbReference>
<dbReference type="InterPro" id="IPR035892">
    <property type="entry name" value="C2_domain_sf"/>
</dbReference>
<dbReference type="EMBL" id="SNRW01000914">
    <property type="protein sequence ID" value="KAA6398630.1"/>
    <property type="molecule type" value="Genomic_DNA"/>
</dbReference>
<evidence type="ECO:0000313" key="6">
    <source>
        <dbReference type="Proteomes" id="UP000324800"/>
    </source>
</evidence>
<organism evidence="5 6">
    <name type="scientific">Streblomastix strix</name>
    <dbReference type="NCBI Taxonomy" id="222440"/>
    <lineage>
        <taxon>Eukaryota</taxon>
        <taxon>Metamonada</taxon>
        <taxon>Preaxostyla</taxon>
        <taxon>Oxymonadida</taxon>
        <taxon>Streblomastigidae</taxon>
        <taxon>Streblomastix</taxon>
    </lineage>
</organism>
<dbReference type="PANTHER" id="PTHR45911">
    <property type="entry name" value="C2 DOMAIN-CONTAINING PROTEIN"/>
    <property type="match status" value="1"/>
</dbReference>
<accession>A0A5J4WUR2</accession>
<dbReference type="PANTHER" id="PTHR45911:SF4">
    <property type="entry name" value="MULTIPLE C2 AND TRANSMEMBRANE DOMAIN-CONTAINING PROTEIN"/>
    <property type="match status" value="1"/>
</dbReference>
<dbReference type="Pfam" id="PF00168">
    <property type="entry name" value="C2"/>
    <property type="match status" value="2"/>
</dbReference>
<dbReference type="GO" id="GO:0005509">
    <property type="term" value="F:calcium ion binding"/>
    <property type="evidence" value="ECO:0007669"/>
    <property type="project" value="TreeGrafter"/>
</dbReference>
<dbReference type="AlphaFoldDB" id="A0A5J4WUR2"/>
<evidence type="ECO:0000259" key="4">
    <source>
        <dbReference type="PROSITE" id="PS50004"/>
    </source>
</evidence>
<dbReference type="SUPFAM" id="SSF49562">
    <property type="entry name" value="C2 domain (Calcium/lipid-binding domain, CaLB)"/>
    <property type="match status" value="2"/>
</dbReference>
<feature type="non-terminal residue" evidence="5">
    <location>
        <position position="1"/>
    </location>
</feature>
<keyword evidence="2" id="KW-0106">Calcium</keyword>
<feature type="compositionally biased region" description="Basic and acidic residues" evidence="3">
    <location>
        <begin position="425"/>
        <end position="462"/>
    </location>
</feature>
<comment type="caution">
    <text evidence="5">The sequence shown here is derived from an EMBL/GenBank/DDBJ whole genome shotgun (WGS) entry which is preliminary data.</text>
</comment>
<feature type="region of interest" description="Disordered" evidence="3">
    <location>
        <begin position="107"/>
        <end position="135"/>
    </location>
</feature>
<evidence type="ECO:0000313" key="5">
    <source>
        <dbReference type="EMBL" id="KAA6398630.1"/>
    </source>
</evidence>
<dbReference type="Gene3D" id="2.60.40.150">
    <property type="entry name" value="C2 domain"/>
    <property type="match status" value="2"/>
</dbReference>
<feature type="compositionally biased region" description="Basic and acidic residues" evidence="3">
    <location>
        <begin position="317"/>
        <end position="357"/>
    </location>
</feature>
<dbReference type="Proteomes" id="UP000324800">
    <property type="component" value="Unassembled WGS sequence"/>
</dbReference>